<feature type="domain" description="NADPH-dependent reductive aminase-like C-terminal" evidence="4">
    <location>
        <begin position="170"/>
        <end position="296"/>
    </location>
</feature>
<evidence type="ECO:0000256" key="1">
    <source>
        <dbReference type="ARBA" id="ARBA00009080"/>
    </source>
</evidence>
<accession>A0A853C754</accession>
<feature type="domain" description="6-phosphogluconate dehydrogenase NADP-binding" evidence="3">
    <location>
        <begin position="15"/>
        <end position="168"/>
    </location>
</feature>
<gene>
    <name evidence="5" type="ORF">HNR19_003767</name>
</gene>
<dbReference type="GO" id="GO:0016491">
    <property type="term" value="F:oxidoreductase activity"/>
    <property type="evidence" value="ECO:0007669"/>
    <property type="project" value="UniProtKB-KW"/>
</dbReference>
<evidence type="ECO:0000313" key="6">
    <source>
        <dbReference type="Proteomes" id="UP000530424"/>
    </source>
</evidence>
<dbReference type="Gene3D" id="3.40.50.720">
    <property type="entry name" value="NAD(P)-binding Rossmann-like Domain"/>
    <property type="match status" value="1"/>
</dbReference>
<dbReference type="PANTHER" id="PTHR43580">
    <property type="entry name" value="OXIDOREDUCTASE GLYR1-RELATED"/>
    <property type="match status" value="1"/>
</dbReference>
<sequence>MTTNTDDTTTPLVPVTVLGTGAMGSALARTFLDRGHAVTVWNRTESKAAPLLAAGAAWRPTPAEAAAASPLVVVCLLDQTAVDDVLAAVGGAIDRRVLVNLTSGSPAHARSAASRVTGWGGEYVDGGIMADPSDIGSDRARLSFSGSRTAYDTHEPTLRELGTAVYYGDDPGLAAVEFLAQVGAGYELLIGLLHTLRLVQTEGADVAAFAERFAQSLEDGYPQVVRAIGKAVRDGDYPPDLGPLSVQAPLMDDLVAHRRSLGVDDTRMTEVRELMNARVAAGHGDEGLAGVFELLRPEKGSAG</sequence>
<dbReference type="InterPro" id="IPR006115">
    <property type="entry name" value="6PGDH_NADP-bd"/>
</dbReference>
<dbReference type="AlphaFoldDB" id="A0A853C754"/>
<evidence type="ECO:0000313" key="5">
    <source>
        <dbReference type="EMBL" id="NYJ03069.1"/>
    </source>
</evidence>
<comment type="caution">
    <text evidence="5">The sequence shown here is derived from an EMBL/GenBank/DDBJ whole genome shotgun (WGS) entry which is preliminary data.</text>
</comment>
<dbReference type="InterPro" id="IPR015815">
    <property type="entry name" value="HIBADH-related"/>
</dbReference>
<evidence type="ECO:0000256" key="2">
    <source>
        <dbReference type="ARBA" id="ARBA00023002"/>
    </source>
</evidence>
<dbReference type="InterPro" id="IPR048666">
    <property type="entry name" value="RedAm-like_C"/>
</dbReference>
<dbReference type="Pfam" id="PF03446">
    <property type="entry name" value="NAD_binding_2"/>
    <property type="match status" value="1"/>
</dbReference>
<dbReference type="InterPro" id="IPR036291">
    <property type="entry name" value="NAD(P)-bd_dom_sf"/>
</dbReference>
<dbReference type="PANTHER" id="PTHR43580:SF2">
    <property type="entry name" value="CYTOKINE-LIKE NUCLEAR FACTOR N-PAC"/>
    <property type="match status" value="1"/>
</dbReference>
<reference evidence="5 6" key="1">
    <citation type="submission" date="2020-07" db="EMBL/GenBank/DDBJ databases">
        <title>Sequencing the genomes of 1000 actinobacteria strains.</title>
        <authorList>
            <person name="Klenk H.-P."/>
        </authorList>
    </citation>
    <scope>NUCLEOTIDE SEQUENCE [LARGE SCALE GENOMIC DNA]</scope>
    <source>
        <strain evidence="5 6">DSM 103833</strain>
    </source>
</reference>
<dbReference type="InterPro" id="IPR051265">
    <property type="entry name" value="HIBADH-related_NP60_sf"/>
</dbReference>
<dbReference type="GO" id="GO:0050661">
    <property type="term" value="F:NADP binding"/>
    <property type="evidence" value="ECO:0007669"/>
    <property type="project" value="InterPro"/>
</dbReference>
<dbReference type="EMBL" id="JACCFP010000001">
    <property type="protein sequence ID" value="NYJ03069.1"/>
    <property type="molecule type" value="Genomic_DNA"/>
</dbReference>
<dbReference type="RefSeq" id="WP_179669358.1">
    <property type="nucleotide sequence ID" value="NZ_JACCFP010000001.1"/>
</dbReference>
<organism evidence="5 6">
    <name type="scientific">Nocardioides thalensis</name>
    <dbReference type="NCBI Taxonomy" id="1914755"/>
    <lineage>
        <taxon>Bacteria</taxon>
        <taxon>Bacillati</taxon>
        <taxon>Actinomycetota</taxon>
        <taxon>Actinomycetes</taxon>
        <taxon>Propionibacteriales</taxon>
        <taxon>Nocardioidaceae</taxon>
        <taxon>Nocardioides</taxon>
    </lineage>
</organism>
<name>A0A853C754_9ACTN</name>
<dbReference type="SUPFAM" id="SSF51735">
    <property type="entry name" value="NAD(P)-binding Rossmann-fold domains"/>
    <property type="match status" value="1"/>
</dbReference>
<keyword evidence="6" id="KW-1185">Reference proteome</keyword>
<comment type="similarity">
    <text evidence="1">Belongs to the HIBADH-related family.</text>
</comment>
<evidence type="ECO:0000259" key="4">
    <source>
        <dbReference type="Pfam" id="PF21761"/>
    </source>
</evidence>
<dbReference type="Gene3D" id="1.10.1040.10">
    <property type="entry name" value="N-(1-d-carboxylethyl)-l-norvaline Dehydrogenase, domain 2"/>
    <property type="match status" value="1"/>
</dbReference>
<protein>
    <submittedName>
        <fullName evidence="5">3-hydroxyisobutyrate dehydrogenase-like beta-hydroxyacid dehydrogenase</fullName>
    </submittedName>
</protein>
<evidence type="ECO:0000259" key="3">
    <source>
        <dbReference type="Pfam" id="PF03446"/>
    </source>
</evidence>
<keyword evidence="2" id="KW-0560">Oxidoreductase</keyword>
<dbReference type="Pfam" id="PF21761">
    <property type="entry name" value="RedAm-like_C"/>
    <property type="match status" value="1"/>
</dbReference>
<dbReference type="Proteomes" id="UP000530424">
    <property type="component" value="Unassembled WGS sequence"/>
</dbReference>
<proteinExistence type="inferred from homology"/>
<dbReference type="InterPro" id="IPR013328">
    <property type="entry name" value="6PGD_dom2"/>
</dbReference>
<dbReference type="PIRSF" id="PIRSF000103">
    <property type="entry name" value="HIBADH"/>
    <property type="match status" value="1"/>
</dbReference>